<evidence type="ECO:0000313" key="2">
    <source>
        <dbReference type="Proteomes" id="UP001596099"/>
    </source>
</evidence>
<dbReference type="AlphaFoldDB" id="A0ABD5RKN7"/>
<protein>
    <submittedName>
        <fullName evidence="1">DUF2267 domain-containing protein</fullName>
    </submittedName>
</protein>
<organism evidence="1 2">
    <name type="scientific">Halomarina salina</name>
    <dbReference type="NCBI Taxonomy" id="1872699"/>
    <lineage>
        <taxon>Archaea</taxon>
        <taxon>Methanobacteriati</taxon>
        <taxon>Methanobacteriota</taxon>
        <taxon>Stenosarchaea group</taxon>
        <taxon>Halobacteria</taxon>
        <taxon>Halobacteriales</taxon>
        <taxon>Natronomonadaceae</taxon>
        <taxon>Halomarina</taxon>
    </lineage>
</organism>
<keyword evidence="2" id="KW-1185">Reference proteome</keyword>
<dbReference type="EMBL" id="JBHSQH010000001">
    <property type="protein sequence ID" value="MFC5970875.1"/>
    <property type="molecule type" value="Genomic_DNA"/>
</dbReference>
<dbReference type="InterPro" id="IPR018727">
    <property type="entry name" value="DUF2267"/>
</dbReference>
<dbReference type="Gene3D" id="1.10.490.110">
    <property type="entry name" value="Uncharacterized conserved protein DUF2267"/>
    <property type="match status" value="1"/>
</dbReference>
<gene>
    <name evidence="1" type="ORF">ACFPYI_05965</name>
</gene>
<dbReference type="RefSeq" id="WP_247413792.1">
    <property type="nucleotide sequence ID" value="NZ_JALLGW010000001.1"/>
</dbReference>
<dbReference type="Proteomes" id="UP001596099">
    <property type="component" value="Unassembled WGS sequence"/>
</dbReference>
<reference evidence="1 2" key="1">
    <citation type="journal article" date="2019" name="Int. J. Syst. Evol. Microbiol.">
        <title>The Global Catalogue of Microorganisms (GCM) 10K type strain sequencing project: providing services to taxonomists for standard genome sequencing and annotation.</title>
        <authorList>
            <consortium name="The Broad Institute Genomics Platform"/>
            <consortium name="The Broad Institute Genome Sequencing Center for Infectious Disease"/>
            <person name="Wu L."/>
            <person name="Ma J."/>
        </authorList>
    </citation>
    <scope>NUCLEOTIDE SEQUENCE [LARGE SCALE GENOMIC DNA]</scope>
    <source>
        <strain evidence="1 2">CGMCC 1.12543</strain>
    </source>
</reference>
<accession>A0ABD5RKN7</accession>
<name>A0ABD5RKN7_9EURY</name>
<dbReference type="Pfam" id="PF10025">
    <property type="entry name" value="DUF2267"/>
    <property type="match status" value="1"/>
</dbReference>
<sequence length="133" mass="14126">MDHDTFIGTVQQRADLASRGAADSATRATLTTLGERITENEAEDIAAQLPMEVGRYLTDVEEHAQQFDADEFAERVAEQTEADDVEDAPTATARSVVGVAVEATGTGLIQDVVSQLPQDEGYGDLLATADQSA</sequence>
<dbReference type="InterPro" id="IPR038282">
    <property type="entry name" value="DUF2267_sf"/>
</dbReference>
<proteinExistence type="predicted"/>
<evidence type="ECO:0000313" key="1">
    <source>
        <dbReference type="EMBL" id="MFC5970875.1"/>
    </source>
</evidence>
<comment type="caution">
    <text evidence="1">The sequence shown here is derived from an EMBL/GenBank/DDBJ whole genome shotgun (WGS) entry which is preliminary data.</text>
</comment>